<organism evidence="12 13">
    <name type="scientific">Adineta ricciae</name>
    <name type="common">Rotifer</name>
    <dbReference type="NCBI Taxonomy" id="249248"/>
    <lineage>
        <taxon>Eukaryota</taxon>
        <taxon>Metazoa</taxon>
        <taxon>Spiralia</taxon>
        <taxon>Gnathifera</taxon>
        <taxon>Rotifera</taxon>
        <taxon>Eurotatoria</taxon>
        <taxon>Bdelloidea</taxon>
        <taxon>Adinetida</taxon>
        <taxon>Adinetidae</taxon>
        <taxon>Adineta</taxon>
    </lineage>
</organism>
<dbReference type="Gene3D" id="1.10.287.70">
    <property type="match status" value="1"/>
</dbReference>
<accession>A0A814LK77</accession>
<evidence type="ECO:0000313" key="13">
    <source>
        <dbReference type="Proteomes" id="UP000663852"/>
    </source>
</evidence>
<comment type="similarity">
    <text evidence="8">Belongs to the two pore domain potassium channel (TC 1.A.1.8) family.</text>
</comment>
<feature type="domain" description="Potassium channel" evidence="11">
    <location>
        <begin position="128"/>
        <end position="186"/>
    </location>
</feature>
<evidence type="ECO:0000256" key="2">
    <source>
        <dbReference type="ARBA" id="ARBA00022448"/>
    </source>
</evidence>
<evidence type="ECO:0000256" key="5">
    <source>
        <dbReference type="ARBA" id="ARBA00023065"/>
    </source>
</evidence>
<dbReference type="GO" id="GO:0030322">
    <property type="term" value="P:stabilization of membrane potential"/>
    <property type="evidence" value="ECO:0007669"/>
    <property type="project" value="TreeGrafter"/>
</dbReference>
<reference evidence="12" key="1">
    <citation type="submission" date="2021-02" db="EMBL/GenBank/DDBJ databases">
        <authorList>
            <person name="Nowell W R."/>
        </authorList>
    </citation>
    <scope>NUCLEOTIDE SEQUENCE</scope>
</reference>
<feature type="transmembrane region" description="Helical" evidence="10">
    <location>
        <begin position="28"/>
        <end position="54"/>
    </location>
</feature>
<keyword evidence="2 8" id="KW-0813">Transport</keyword>
<evidence type="ECO:0000256" key="10">
    <source>
        <dbReference type="SAM" id="Phobius"/>
    </source>
</evidence>
<feature type="transmembrane region" description="Helical" evidence="10">
    <location>
        <begin position="306"/>
        <end position="329"/>
    </location>
</feature>
<evidence type="ECO:0000256" key="1">
    <source>
        <dbReference type="ARBA" id="ARBA00004141"/>
    </source>
</evidence>
<feature type="transmembrane region" description="Helical" evidence="10">
    <location>
        <begin position="165"/>
        <end position="186"/>
    </location>
</feature>
<dbReference type="InterPro" id="IPR013099">
    <property type="entry name" value="K_chnl_dom"/>
</dbReference>
<keyword evidence="7 8" id="KW-0407">Ion channel</keyword>
<evidence type="ECO:0000256" key="4">
    <source>
        <dbReference type="ARBA" id="ARBA00022989"/>
    </source>
</evidence>
<evidence type="ECO:0000256" key="6">
    <source>
        <dbReference type="ARBA" id="ARBA00023136"/>
    </source>
</evidence>
<dbReference type="Pfam" id="PF07885">
    <property type="entry name" value="Ion_trans_2"/>
    <property type="match status" value="2"/>
</dbReference>
<evidence type="ECO:0000313" key="12">
    <source>
        <dbReference type="EMBL" id="CAF1066310.1"/>
    </source>
</evidence>
<feature type="region of interest" description="Disordered" evidence="9">
    <location>
        <begin position="458"/>
        <end position="507"/>
    </location>
</feature>
<proteinExistence type="inferred from homology"/>
<protein>
    <recommendedName>
        <fullName evidence="11">Potassium channel domain-containing protein</fullName>
    </recommendedName>
</protein>
<dbReference type="Proteomes" id="UP000663852">
    <property type="component" value="Unassembled WGS sequence"/>
</dbReference>
<feature type="compositionally biased region" description="Basic and acidic residues" evidence="9">
    <location>
        <begin position="466"/>
        <end position="507"/>
    </location>
</feature>
<keyword evidence="4 10" id="KW-1133">Transmembrane helix</keyword>
<feature type="transmembrane region" description="Helical" evidence="10">
    <location>
        <begin position="192"/>
        <end position="209"/>
    </location>
</feature>
<keyword evidence="3 8" id="KW-0812">Transmembrane</keyword>
<comment type="subcellular location">
    <subcellularLocation>
        <location evidence="1">Membrane</location>
        <topology evidence="1">Multi-pass membrane protein</topology>
    </subcellularLocation>
</comment>
<dbReference type="GO" id="GO:0022841">
    <property type="term" value="F:potassium ion leak channel activity"/>
    <property type="evidence" value="ECO:0007669"/>
    <property type="project" value="TreeGrafter"/>
</dbReference>
<evidence type="ECO:0000256" key="8">
    <source>
        <dbReference type="RuleBase" id="RU003857"/>
    </source>
</evidence>
<feature type="transmembrane region" description="Helical" evidence="10">
    <location>
        <begin position="280"/>
        <end position="300"/>
    </location>
</feature>
<feature type="transmembrane region" description="Helical" evidence="10">
    <location>
        <begin position="132"/>
        <end position="153"/>
    </location>
</feature>
<keyword evidence="5 8" id="KW-0406">Ion transport</keyword>
<evidence type="ECO:0000256" key="7">
    <source>
        <dbReference type="ARBA" id="ARBA00023303"/>
    </source>
</evidence>
<evidence type="ECO:0000259" key="11">
    <source>
        <dbReference type="Pfam" id="PF07885"/>
    </source>
</evidence>
<dbReference type="GO" id="GO:0015271">
    <property type="term" value="F:outward rectifier potassium channel activity"/>
    <property type="evidence" value="ECO:0007669"/>
    <property type="project" value="TreeGrafter"/>
</dbReference>
<comment type="caution">
    <text evidence="12">The sequence shown here is derived from an EMBL/GenBank/DDBJ whole genome shotgun (WGS) entry which is preliminary data.</text>
</comment>
<dbReference type="AlphaFoldDB" id="A0A814LK77"/>
<evidence type="ECO:0000256" key="9">
    <source>
        <dbReference type="SAM" id="MobiDB-lite"/>
    </source>
</evidence>
<dbReference type="PANTHER" id="PTHR11003">
    <property type="entry name" value="POTASSIUM CHANNEL, SUBFAMILY K"/>
    <property type="match status" value="1"/>
</dbReference>
<sequence>MPIDRISHLVAQAPSENPGRRRSFYRTFVQFLCSNLGLVIVVVAYSIGGAFLFILLEQYIELQNCQEANLLENVSVSNISESIFNYVSISTDSDAVMYDQIESYLENFTSDIYERRSDFRYTGQDCETTSGWSFSSALLFAITVITSIGYGHITPVSWEGQITCICYALIGIPIFLLCLANISSILGDMFRFMYSTFLHFMCCCCRVYMRNRRRKQRKLKGASYNDHFSMGYVGKESIDPNWPEADQQHNGEQLSDEEYDLDDEDENEMDDVWTRMESRVPILVVILIIIGYVCVGAFVFNRFEGWSMVISVYFCYITLSTIGFGDYVPGITSGSTDGLRFLANCLYIVVGLAVLAMCFDLIKESIVDKFEWIGQKLGFVQQEDDLVDNDFTRYANFQYSQQSSREKINSPPPAYEEPVAEGGWFKDIKDKHEPLREKTSAASDKCIKNKHEPLREKASVASDKCIQNKHEPLREKASTASDKQVKEKNEPLREKFSGSSDRYIKNKMEPLREKVSIASDKY</sequence>
<dbReference type="EMBL" id="CAJNOJ010000084">
    <property type="protein sequence ID" value="CAF1066310.1"/>
    <property type="molecule type" value="Genomic_DNA"/>
</dbReference>
<dbReference type="GO" id="GO:0005886">
    <property type="term" value="C:plasma membrane"/>
    <property type="evidence" value="ECO:0007669"/>
    <property type="project" value="TreeGrafter"/>
</dbReference>
<name>A0A814LK77_ADIRI</name>
<feature type="transmembrane region" description="Helical" evidence="10">
    <location>
        <begin position="341"/>
        <end position="362"/>
    </location>
</feature>
<feature type="domain" description="Potassium channel" evidence="11">
    <location>
        <begin position="288"/>
        <end position="363"/>
    </location>
</feature>
<evidence type="ECO:0000256" key="3">
    <source>
        <dbReference type="ARBA" id="ARBA00022692"/>
    </source>
</evidence>
<dbReference type="InterPro" id="IPR003280">
    <property type="entry name" value="2pore_dom_K_chnl"/>
</dbReference>
<dbReference type="PANTHER" id="PTHR11003:SF334">
    <property type="entry name" value="FI03418P"/>
    <property type="match status" value="1"/>
</dbReference>
<dbReference type="PRINTS" id="PR01333">
    <property type="entry name" value="2POREKCHANEL"/>
</dbReference>
<gene>
    <name evidence="12" type="ORF">EDS130_LOCUS18197</name>
</gene>
<keyword evidence="6 10" id="KW-0472">Membrane</keyword>
<dbReference type="OrthoDB" id="297496at2759"/>
<dbReference type="SUPFAM" id="SSF81324">
    <property type="entry name" value="Voltage-gated potassium channels"/>
    <property type="match status" value="2"/>
</dbReference>